<dbReference type="SUPFAM" id="SSF56672">
    <property type="entry name" value="DNA/RNA polymerases"/>
    <property type="match status" value="1"/>
</dbReference>
<feature type="coiled-coil region" evidence="1">
    <location>
        <begin position="5"/>
        <end position="36"/>
    </location>
</feature>
<gene>
    <name evidence="3" type="ordered locus">LOC_Os11g07520</name>
</gene>
<feature type="domain" description="Reverse transcriptase" evidence="2">
    <location>
        <begin position="199"/>
        <end position="477"/>
    </location>
</feature>
<dbReference type="InterPro" id="IPR026960">
    <property type="entry name" value="RVT-Znf"/>
</dbReference>
<evidence type="ECO:0000313" key="3">
    <source>
        <dbReference type="EMBL" id="AAX95804.1"/>
    </source>
</evidence>
<proteinExistence type="predicted"/>
<dbReference type="PANTHER" id="PTHR31635:SF196">
    <property type="entry name" value="REVERSE TRANSCRIPTASE DOMAIN-CONTAINING PROTEIN-RELATED"/>
    <property type="match status" value="1"/>
</dbReference>
<name>Q2R9U7_ORYSJ</name>
<reference evidence="4" key="2">
    <citation type="journal article" date="2008" name="Nucleic Acids Res.">
        <title>The rice annotation project database (RAP-DB): 2008 update.</title>
        <authorList>
            <consortium name="The rice annotation project (RAP)"/>
        </authorList>
    </citation>
    <scope>GENOME REANNOTATION</scope>
    <source>
        <strain evidence="4">cv. Nipponbare</strain>
    </source>
</reference>
<dbReference type="Pfam" id="PF13966">
    <property type="entry name" value="zf-RVT"/>
    <property type="match status" value="1"/>
</dbReference>
<sequence>MRGRKQNKESEMKKVKENLMREIKNIEDEADHRNLSSDEWQKRYFLEGKLNQIYFDEEKYWQGRSGEKWLLEGDANTSFFHGVANGRKRKSLIRALEEDGRIIEEPAELKAHIYQFYKNLFGAEVAPKIFLSQDMWMHRGRLSQEEREHLIRPFTFEEMDQALKQMKTDTAPGPDGFTVSFYRAFWPQLRDQFKEMLDLLFEGRLDLWRINYGVISLIPKVKDANTIKAFRPICLLNVCFKLITKILTNRLTLVAHNVIGESQTAFIPGRFILDGVIILHEVLHEVKKTHQSGIILKLDFEKAYDKVQWSFLFDVLQKKGFDDKWIKWIKSATIDGRVAININGEIDQYFKTFRGVRQGDPLSPLLFNIVADALSEILLKAKEAGHLEGLVPHLVQGGLTHLQYADDTILFMTNNDQNVITTKFILHCFEAMSGLKINYQKSEVIVLGENPEETKRVADLFNCKCGKFPMTYLGIPISEGRLTAADLAIPPDKIEKRLSTWKCGLLSYGGKAILVNSSPMYMMGFYMLPEQTHQRMDSIRSRFFWEGIERKRKYHMVKWEALCRPKDFGGLGFLDTRVMNKVLLCKWIFKLESGQKDPCCDLLRRKYMMNGGGFFQSSTEGCSQFWRGLHEVKHWLKLGSCYDLGDGSATRFWDDVWLGDTPLKIKFPYIYSIVADPGKTVSQLWSSDGWRIDLRRSLGAEELVEWEQLLADLANVHLSTDRDRMRWKLTKSGQFSTKSLYREMTFGGIRDIKMQELWKTPMPLKIKIFVWLMLKGRIQAAHQLKKMKWNGDPLCKLCGAEEDVDHLMFKCAPARFLWCCFRDVFHWDHVPSSRREFMNILMTMGGDRE</sequence>
<dbReference type="AlphaFoldDB" id="Q2R9U7"/>
<dbReference type="EMBL" id="AC120539">
    <property type="protein sequence ID" value="AAX95804.1"/>
    <property type="molecule type" value="Genomic_DNA"/>
</dbReference>
<reference evidence="4" key="1">
    <citation type="journal article" date="2005" name="Nature">
        <title>The map-based sequence of the rice genome.</title>
        <authorList>
            <consortium name="International rice genome sequencing project (IRGSP)"/>
            <person name="Matsumoto T."/>
            <person name="Wu J."/>
            <person name="Kanamori H."/>
            <person name="Katayose Y."/>
            <person name="Fujisawa M."/>
            <person name="Namiki N."/>
            <person name="Mizuno H."/>
            <person name="Yamamoto K."/>
            <person name="Antonio B.A."/>
            <person name="Baba T."/>
            <person name="Sakata K."/>
            <person name="Nagamura Y."/>
            <person name="Aoki H."/>
            <person name="Arikawa K."/>
            <person name="Arita K."/>
            <person name="Bito T."/>
            <person name="Chiden Y."/>
            <person name="Fujitsuka N."/>
            <person name="Fukunaka R."/>
            <person name="Hamada M."/>
            <person name="Harada C."/>
            <person name="Hayashi A."/>
            <person name="Hijishita S."/>
            <person name="Honda M."/>
            <person name="Hosokawa S."/>
            <person name="Ichikawa Y."/>
            <person name="Idonuma A."/>
            <person name="Iijima M."/>
            <person name="Ikeda M."/>
            <person name="Ikeno M."/>
            <person name="Ito K."/>
            <person name="Ito S."/>
            <person name="Ito T."/>
            <person name="Ito Y."/>
            <person name="Ito Y."/>
            <person name="Iwabuchi A."/>
            <person name="Kamiya K."/>
            <person name="Karasawa W."/>
            <person name="Kurita K."/>
            <person name="Katagiri S."/>
            <person name="Kikuta A."/>
            <person name="Kobayashi H."/>
            <person name="Kobayashi N."/>
            <person name="Machita K."/>
            <person name="Maehara T."/>
            <person name="Masukawa M."/>
            <person name="Mizubayashi T."/>
            <person name="Mukai Y."/>
            <person name="Nagasaki H."/>
            <person name="Nagata Y."/>
            <person name="Naito S."/>
            <person name="Nakashima M."/>
            <person name="Nakama Y."/>
            <person name="Nakamichi Y."/>
            <person name="Nakamura M."/>
            <person name="Meguro A."/>
            <person name="Negishi M."/>
            <person name="Ohta I."/>
            <person name="Ohta T."/>
            <person name="Okamoto M."/>
            <person name="Ono N."/>
            <person name="Saji S."/>
            <person name="Sakaguchi M."/>
            <person name="Sakai K."/>
            <person name="Shibata M."/>
            <person name="Shimokawa T."/>
            <person name="Song J."/>
            <person name="Takazaki Y."/>
            <person name="Terasawa K."/>
            <person name="Tsugane M."/>
            <person name="Tsuji K."/>
            <person name="Ueda S."/>
            <person name="Waki K."/>
            <person name="Yamagata H."/>
            <person name="Yamamoto M."/>
            <person name="Yamamoto S."/>
            <person name="Yamane H."/>
            <person name="Yoshiki S."/>
            <person name="Yoshihara R."/>
            <person name="Yukawa K."/>
            <person name="Zhong H."/>
            <person name="Yano M."/>
            <person name="Yuan Q."/>
            <person name="Ouyang S."/>
            <person name="Liu J."/>
            <person name="Jones K.M."/>
            <person name="Gansberger K."/>
            <person name="Moffat K."/>
            <person name="Hill J."/>
            <person name="Bera J."/>
            <person name="Fadrosh D."/>
            <person name="Jin S."/>
            <person name="Johri S."/>
            <person name="Kim M."/>
            <person name="Overton L."/>
            <person name="Reardon M."/>
            <person name="Tsitrin T."/>
            <person name="Vuong H."/>
            <person name="Weaver B."/>
            <person name="Ciecko A."/>
            <person name="Tallon L."/>
            <person name="Jackson J."/>
            <person name="Pai G."/>
            <person name="Aken S.V."/>
            <person name="Utterback T."/>
            <person name="Reidmuller S."/>
            <person name="Feldblyum T."/>
            <person name="Hsiao J."/>
            <person name="Zismann V."/>
            <person name="Iobst S."/>
            <person name="de Vazeille A.R."/>
            <person name="Buell C.R."/>
            <person name="Ying K."/>
            <person name="Li Y."/>
            <person name="Lu T."/>
            <person name="Huang Y."/>
            <person name="Zhao Q."/>
            <person name="Feng Q."/>
            <person name="Zhang L."/>
            <person name="Zhu J."/>
            <person name="Weng Q."/>
            <person name="Mu J."/>
            <person name="Lu Y."/>
            <person name="Fan D."/>
            <person name="Liu Y."/>
            <person name="Guan J."/>
            <person name="Zhang Y."/>
            <person name="Yu S."/>
            <person name="Liu X."/>
            <person name="Zhang Y."/>
            <person name="Hong G."/>
            <person name="Han B."/>
            <person name="Choisne N."/>
            <person name="Demange N."/>
            <person name="Orjeda G."/>
            <person name="Samain S."/>
            <person name="Cattolico L."/>
            <person name="Pelletier E."/>
            <person name="Couloux A."/>
            <person name="Segurens B."/>
            <person name="Wincker P."/>
            <person name="D'Hont A."/>
            <person name="Scarpelli C."/>
            <person name="Weissenbach J."/>
            <person name="Salanoubat M."/>
            <person name="Quetier F."/>
            <person name="Yu Y."/>
            <person name="Kim H.R."/>
            <person name="Rambo T."/>
            <person name="Currie J."/>
            <person name="Collura K."/>
            <person name="Luo M."/>
            <person name="Yang T."/>
            <person name="Ammiraju J.S.S."/>
            <person name="Engler F."/>
            <person name="Soderlund C."/>
            <person name="Wing R.A."/>
            <person name="Palmer L.E."/>
            <person name="de la Bastide M."/>
            <person name="Spiegel L."/>
            <person name="Nascimento L."/>
            <person name="Zutavern T."/>
            <person name="O'Shaughnessy A."/>
            <person name="Dike S."/>
            <person name="Dedhia N."/>
            <person name="Preston R."/>
            <person name="Balija V."/>
            <person name="McCombie W.R."/>
            <person name="Chow T."/>
            <person name="Chen H."/>
            <person name="Chung M."/>
            <person name="Chen C."/>
            <person name="Shaw J."/>
            <person name="Wu H."/>
            <person name="Hsiao K."/>
            <person name="Chao Y."/>
            <person name="Chu M."/>
            <person name="Cheng C."/>
            <person name="Hour A."/>
            <person name="Lee P."/>
            <person name="Lin S."/>
            <person name="Lin Y."/>
            <person name="Liou J."/>
            <person name="Liu S."/>
            <person name="Hsing Y."/>
            <person name="Raghuvanshi S."/>
            <person name="Mohanty A."/>
            <person name="Bharti A.K."/>
            <person name="Gaur A."/>
            <person name="Gupta V."/>
            <person name="Kumar D."/>
            <person name="Ravi V."/>
            <person name="Vij S."/>
            <person name="Kapur A."/>
            <person name="Khurana P."/>
            <person name="Khurana P."/>
            <person name="Khurana J.P."/>
            <person name="Tyagi A.K."/>
            <person name="Gaikwad K."/>
            <person name="Singh A."/>
            <person name="Dalal V."/>
            <person name="Srivastava S."/>
            <person name="Dixit A."/>
            <person name="Pal A.K."/>
            <person name="Ghazi I.A."/>
            <person name="Yadav M."/>
            <person name="Pandit A."/>
            <person name="Bhargava A."/>
            <person name="Sureshbabu K."/>
            <person name="Batra K."/>
            <person name="Sharma T.R."/>
            <person name="Mohapatra T."/>
            <person name="Singh N.K."/>
            <person name="Messing J."/>
            <person name="Nelson A.B."/>
            <person name="Fuks G."/>
            <person name="Kavchok S."/>
            <person name="Keizer G."/>
            <person name="Linton E."/>
            <person name="Llaca V."/>
            <person name="Song R."/>
            <person name="Tanyolac B."/>
            <person name="Young S."/>
            <person name="Ho-Il K."/>
            <person name="Hahn J.H."/>
            <person name="Sangsakoo G."/>
            <person name="Vanavichit A."/>
            <person name="de Mattos Luiz.A.T."/>
            <person name="Zimmer P.D."/>
            <person name="Malone G."/>
            <person name="Dellagostin O."/>
            <person name="de Oliveira A.C."/>
            <person name="Bevan M."/>
            <person name="Bancroft I."/>
            <person name="Minx P."/>
            <person name="Cordum H."/>
            <person name="Wilson R."/>
            <person name="Cheng Z."/>
            <person name="Jin W."/>
            <person name="Jiang J."/>
            <person name="Leong S.A."/>
            <person name="Iwama H."/>
            <person name="Gojobori T."/>
            <person name="Itoh T."/>
            <person name="Niimura Y."/>
            <person name="Fujii Y."/>
            <person name="Habara T."/>
            <person name="Sakai H."/>
            <person name="Sato Y."/>
            <person name="Wilson G."/>
            <person name="Kumar K."/>
            <person name="McCouch S."/>
            <person name="Juretic N."/>
            <person name="Hoen D."/>
            <person name="Wright S."/>
            <person name="Bruskiewich R."/>
            <person name="Bureau T."/>
            <person name="Miyao A."/>
            <person name="Hirochika H."/>
            <person name="Nishikawa T."/>
            <person name="Kadowaki K."/>
            <person name="Sugiura M."/>
            <person name="Burr B."/>
            <person name="Sasaki T."/>
        </authorList>
    </citation>
    <scope>NUCLEOTIDE SEQUENCE [LARGE SCALE GENOMIC DNA]</scope>
    <source>
        <strain evidence="4">cv. Nipponbare</strain>
    </source>
</reference>
<dbReference type="PANTHER" id="PTHR31635">
    <property type="entry name" value="REVERSE TRANSCRIPTASE DOMAIN-CONTAINING PROTEIN-RELATED"/>
    <property type="match status" value="1"/>
</dbReference>
<dbReference type="PROSITE" id="PS50878">
    <property type="entry name" value="RT_POL"/>
    <property type="match status" value="1"/>
</dbReference>
<evidence type="ECO:0000256" key="1">
    <source>
        <dbReference type="SAM" id="Coils"/>
    </source>
</evidence>
<dbReference type="CDD" id="cd01650">
    <property type="entry name" value="RT_nLTR_like"/>
    <property type="match status" value="1"/>
</dbReference>
<accession>Q2R9U7</accession>
<keyword evidence="1" id="KW-0175">Coiled coil</keyword>
<dbReference type="Pfam" id="PF00078">
    <property type="entry name" value="RVT_1"/>
    <property type="match status" value="1"/>
</dbReference>
<evidence type="ECO:0000313" key="4">
    <source>
        <dbReference type="Proteomes" id="UP000000763"/>
    </source>
</evidence>
<dbReference type="InterPro" id="IPR000477">
    <property type="entry name" value="RT_dom"/>
</dbReference>
<protein>
    <submittedName>
        <fullName evidence="3">Retrotransposon protein, putative, unclassified</fullName>
    </submittedName>
</protein>
<organism evidence="3 4">
    <name type="scientific">Oryza sativa subsp. japonica</name>
    <name type="common">Rice</name>
    <dbReference type="NCBI Taxonomy" id="39947"/>
    <lineage>
        <taxon>Eukaryota</taxon>
        <taxon>Viridiplantae</taxon>
        <taxon>Streptophyta</taxon>
        <taxon>Embryophyta</taxon>
        <taxon>Tracheophyta</taxon>
        <taxon>Spermatophyta</taxon>
        <taxon>Magnoliopsida</taxon>
        <taxon>Liliopsida</taxon>
        <taxon>Poales</taxon>
        <taxon>Poaceae</taxon>
        <taxon>BOP clade</taxon>
        <taxon>Oryzoideae</taxon>
        <taxon>Oryzeae</taxon>
        <taxon>Oryzinae</taxon>
        <taxon>Oryza</taxon>
        <taxon>Oryza sativa</taxon>
    </lineage>
</organism>
<evidence type="ECO:0000259" key="2">
    <source>
        <dbReference type="PROSITE" id="PS50878"/>
    </source>
</evidence>
<dbReference type="InterPro" id="IPR043502">
    <property type="entry name" value="DNA/RNA_pol_sf"/>
</dbReference>
<dbReference type="Proteomes" id="UP000000763">
    <property type="component" value="Chromosome 11"/>
</dbReference>